<keyword evidence="5" id="KW-0560">Oxidoreductase</keyword>
<dbReference type="InterPro" id="IPR012833">
    <property type="entry name" value="NrdD"/>
</dbReference>
<keyword evidence="1 3" id="KW-0547">Nucleotide-binding</keyword>
<comment type="caution">
    <text evidence="5">The sequence shown here is derived from an EMBL/GenBank/DDBJ whole genome shotgun (WGS) entry which is preliminary data.</text>
</comment>
<dbReference type="Proteomes" id="UP000229600">
    <property type="component" value="Unassembled WGS sequence"/>
</dbReference>
<evidence type="ECO:0000259" key="4">
    <source>
        <dbReference type="PROSITE" id="PS51161"/>
    </source>
</evidence>
<name>A0A2H0N673_9BACT</name>
<dbReference type="InterPro" id="IPR005144">
    <property type="entry name" value="ATP-cone_dom"/>
</dbReference>
<dbReference type="GO" id="GO:0031250">
    <property type="term" value="C:anaerobic ribonucleoside-triphosphate reductase complex"/>
    <property type="evidence" value="ECO:0007669"/>
    <property type="project" value="TreeGrafter"/>
</dbReference>
<dbReference type="PANTHER" id="PTHR21075">
    <property type="entry name" value="ANAEROBIC RIBONUCLEOSIDE-TRIPHOSPHATE REDUCTASE"/>
    <property type="match status" value="1"/>
</dbReference>
<protein>
    <submittedName>
        <fullName evidence="5">Ribonucleoside triphosphate reductase</fullName>
        <ecNumber evidence="5">1.17.4.2</ecNumber>
    </submittedName>
</protein>
<evidence type="ECO:0000256" key="2">
    <source>
        <dbReference type="ARBA" id="ARBA00022840"/>
    </source>
</evidence>
<dbReference type="GO" id="GO:0004748">
    <property type="term" value="F:ribonucleoside-diphosphate reductase activity, thioredoxin disulfide as acceptor"/>
    <property type="evidence" value="ECO:0007669"/>
    <property type="project" value="TreeGrafter"/>
</dbReference>
<dbReference type="PROSITE" id="PS51161">
    <property type="entry name" value="ATP_CONE"/>
    <property type="match status" value="1"/>
</dbReference>
<evidence type="ECO:0000313" key="5">
    <source>
        <dbReference type="EMBL" id="PIR03615.1"/>
    </source>
</evidence>
<dbReference type="EC" id="1.17.4.2" evidence="5"/>
<dbReference type="AlphaFoldDB" id="A0A2H0N673"/>
<gene>
    <name evidence="5" type="ORF">COV59_05505</name>
</gene>
<keyword evidence="2 3" id="KW-0067">ATP-binding</keyword>
<sequence length="708" mass="81624">MPVYKIQKRNGAIVDFDMNKIARAVHKAFKATNGEDHATAYTVTVEVVRECEELFVDKIPGVEDVQDIVENVLIRFDYEDTAKSYILYREQRRRAREDKNVVIEVEKTIGEYLEKLDWRVSANSNQGYSLGGMILNTSGKVTANYWLSHIYPRAVGDAHRNADFHIHDLDMFSGYCAGWSLRALLEEGFNGVNNKIESDAPKHLSSAVAQMVNFLGTLQNEWAGAQAFSSFDTFLAPFVKKYEMELREEMVELKDTMGAEKREEEWEKYIEKKVYEYVYQNMQSFVFNLNIPSRWGTQTPFTNITMDWDCPEDLKEKNLILGGKDFPYKYGELEKEMKIINRAFIEVMTKGDRRGRTFTFPIPTYNIVKDFDWESEENLPLFEMTAKYGTPYFQNFINSDMNPGDVRSMCCRLQLDLRELKKRGGGLFGSAEMTGSIGVVTISLPRIGYTHQGDKDAFFARVKHLMDLAKTSLEIKRKEIEKWMDRGLFPYTKRYLGTLRSHFSTIGVNGLNEAIRNFTGDKENITTEFGQEFAQELLSYMRSIIQGYQEDTGHMYNLEATPAEGTTYRFAKEDKKRFPDIIQAGTESAPYYTNSSQLPVGYTDDPFEALDLQDKLQTKYTGGTVLHLYMSERISDAKACRNFVRKVLENYRLPYITITPTFSICPKHGYLPGEYDYCPKCDEDLGYIDANVFDNGYRANYKAIEAYK</sequence>
<dbReference type="EMBL" id="PCWN01000011">
    <property type="protein sequence ID" value="PIR03615.1"/>
    <property type="molecule type" value="Genomic_DNA"/>
</dbReference>
<dbReference type="GO" id="GO:0006260">
    <property type="term" value="P:DNA replication"/>
    <property type="evidence" value="ECO:0007669"/>
    <property type="project" value="InterPro"/>
</dbReference>
<dbReference type="SUPFAM" id="SSF51998">
    <property type="entry name" value="PFL-like glycyl radical enzymes"/>
    <property type="match status" value="1"/>
</dbReference>
<dbReference type="GO" id="GO:0008998">
    <property type="term" value="F:ribonucleoside-triphosphate reductase (thioredoxin) activity"/>
    <property type="evidence" value="ECO:0007669"/>
    <property type="project" value="UniProtKB-EC"/>
</dbReference>
<dbReference type="NCBIfam" id="NF006126">
    <property type="entry name" value="PRK08270.1"/>
    <property type="match status" value="1"/>
</dbReference>
<dbReference type="Pfam" id="PF13597">
    <property type="entry name" value="NRDD"/>
    <property type="match status" value="1"/>
</dbReference>
<organism evidence="5 6">
    <name type="scientific">Candidatus Magasanikbacteria bacterium CG11_big_fil_rev_8_21_14_0_20_39_34</name>
    <dbReference type="NCBI Taxonomy" id="1974653"/>
    <lineage>
        <taxon>Bacteria</taxon>
        <taxon>Candidatus Magasanikiibacteriota</taxon>
    </lineage>
</organism>
<feature type="domain" description="ATP-cone" evidence="4">
    <location>
        <begin position="4"/>
        <end position="96"/>
    </location>
</feature>
<dbReference type="CDD" id="cd01675">
    <property type="entry name" value="RNR_III"/>
    <property type="match status" value="1"/>
</dbReference>
<evidence type="ECO:0000256" key="1">
    <source>
        <dbReference type="ARBA" id="ARBA00022741"/>
    </source>
</evidence>
<evidence type="ECO:0000313" key="6">
    <source>
        <dbReference type="Proteomes" id="UP000229600"/>
    </source>
</evidence>
<dbReference type="NCBIfam" id="TIGR02487">
    <property type="entry name" value="NrdD"/>
    <property type="match status" value="1"/>
</dbReference>
<dbReference type="PANTHER" id="PTHR21075:SF0">
    <property type="entry name" value="ANAEROBIC RIBONUCLEOSIDE-TRIPHOSPHATE REDUCTASE"/>
    <property type="match status" value="1"/>
</dbReference>
<reference evidence="5 6" key="1">
    <citation type="submission" date="2017-09" db="EMBL/GenBank/DDBJ databases">
        <title>Depth-based differentiation of microbial function through sediment-hosted aquifers and enrichment of novel symbionts in the deep terrestrial subsurface.</title>
        <authorList>
            <person name="Probst A.J."/>
            <person name="Ladd B."/>
            <person name="Jarett J.K."/>
            <person name="Geller-Mcgrath D.E."/>
            <person name="Sieber C.M."/>
            <person name="Emerson J.B."/>
            <person name="Anantharaman K."/>
            <person name="Thomas B.C."/>
            <person name="Malmstrom R."/>
            <person name="Stieglmeier M."/>
            <person name="Klingl A."/>
            <person name="Woyke T."/>
            <person name="Ryan C.M."/>
            <person name="Banfield J.F."/>
        </authorList>
    </citation>
    <scope>NUCLEOTIDE SEQUENCE [LARGE SCALE GENOMIC DNA]</scope>
    <source>
        <strain evidence="5">CG11_big_fil_rev_8_21_14_0_20_39_34</strain>
    </source>
</reference>
<evidence type="ECO:0000256" key="3">
    <source>
        <dbReference type="PROSITE-ProRule" id="PRU00492"/>
    </source>
</evidence>
<dbReference type="Pfam" id="PF03477">
    <property type="entry name" value="ATP-cone"/>
    <property type="match status" value="1"/>
</dbReference>
<proteinExistence type="predicted"/>
<dbReference type="Gene3D" id="3.20.70.20">
    <property type="match status" value="1"/>
</dbReference>
<dbReference type="GO" id="GO:0005524">
    <property type="term" value="F:ATP binding"/>
    <property type="evidence" value="ECO:0007669"/>
    <property type="project" value="UniProtKB-UniRule"/>
</dbReference>
<accession>A0A2H0N673</accession>
<dbReference type="GO" id="GO:0009265">
    <property type="term" value="P:2'-deoxyribonucleotide biosynthetic process"/>
    <property type="evidence" value="ECO:0007669"/>
    <property type="project" value="TreeGrafter"/>
</dbReference>